<accession>A0ABV0ZJX4</accession>
<protein>
    <submittedName>
        <fullName evidence="2">Uncharacterized protein</fullName>
    </submittedName>
</protein>
<dbReference type="EMBL" id="JAHRIP010066113">
    <property type="protein sequence ID" value="MEQ2306225.1"/>
    <property type="molecule type" value="Genomic_DNA"/>
</dbReference>
<evidence type="ECO:0000313" key="2">
    <source>
        <dbReference type="EMBL" id="MEQ2306225.1"/>
    </source>
</evidence>
<organism evidence="2 3">
    <name type="scientific">Ameca splendens</name>
    <dbReference type="NCBI Taxonomy" id="208324"/>
    <lineage>
        <taxon>Eukaryota</taxon>
        <taxon>Metazoa</taxon>
        <taxon>Chordata</taxon>
        <taxon>Craniata</taxon>
        <taxon>Vertebrata</taxon>
        <taxon>Euteleostomi</taxon>
        <taxon>Actinopterygii</taxon>
        <taxon>Neopterygii</taxon>
        <taxon>Teleostei</taxon>
        <taxon>Neoteleostei</taxon>
        <taxon>Acanthomorphata</taxon>
        <taxon>Ovalentaria</taxon>
        <taxon>Atherinomorphae</taxon>
        <taxon>Cyprinodontiformes</taxon>
        <taxon>Goodeidae</taxon>
        <taxon>Ameca</taxon>
    </lineage>
</organism>
<feature type="compositionally biased region" description="Polar residues" evidence="1">
    <location>
        <begin position="104"/>
        <end position="118"/>
    </location>
</feature>
<comment type="caution">
    <text evidence="2">The sequence shown here is derived from an EMBL/GenBank/DDBJ whole genome shotgun (WGS) entry which is preliminary data.</text>
</comment>
<keyword evidence="3" id="KW-1185">Reference proteome</keyword>
<sequence length="132" mass="15050">MTILTQTHLCCGRCTAWTIHVTGTQAEASKESMSRRLIGGTLNFSLSQQDFRGDPNNSGCRSSPSEQPCINFPKWKHQQNLDIWSRRRDHQTNPGKTGRDDQTSKQPATQDVDNSPYQLHTRHRHGKEMCNK</sequence>
<gene>
    <name evidence="2" type="ORF">AMECASPLE_005962</name>
</gene>
<dbReference type="Proteomes" id="UP001469553">
    <property type="component" value="Unassembled WGS sequence"/>
</dbReference>
<evidence type="ECO:0000256" key="1">
    <source>
        <dbReference type="SAM" id="MobiDB-lite"/>
    </source>
</evidence>
<proteinExistence type="predicted"/>
<name>A0ABV0ZJX4_9TELE</name>
<evidence type="ECO:0000313" key="3">
    <source>
        <dbReference type="Proteomes" id="UP001469553"/>
    </source>
</evidence>
<feature type="region of interest" description="Disordered" evidence="1">
    <location>
        <begin position="46"/>
        <end position="132"/>
    </location>
</feature>
<reference evidence="2 3" key="1">
    <citation type="submission" date="2021-06" db="EMBL/GenBank/DDBJ databases">
        <authorList>
            <person name="Palmer J.M."/>
        </authorList>
    </citation>
    <scope>NUCLEOTIDE SEQUENCE [LARGE SCALE GENOMIC DNA]</scope>
    <source>
        <strain evidence="2 3">AS_MEX2019</strain>
        <tissue evidence="2">Muscle</tissue>
    </source>
</reference>
<feature type="compositionally biased region" description="Polar residues" evidence="1">
    <location>
        <begin position="46"/>
        <end position="68"/>
    </location>
</feature>